<dbReference type="InterPro" id="IPR002577">
    <property type="entry name" value="HTH_HxlR"/>
</dbReference>
<dbReference type="Proteomes" id="UP000647339">
    <property type="component" value="Unassembled WGS sequence"/>
</dbReference>
<dbReference type="Gene3D" id="1.10.10.10">
    <property type="entry name" value="Winged helix-like DNA-binding domain superfamily/Winged helix DNA-binding domain"/>
    <property type="match status" value="1"/>
</dbReference>
<protein>
    <recommendedName>
        <fullName evidence="4">HTH hxlR-type domain-containing protein</fullName>
    </recommendedName>
</protein>
<organism evidence="5 6">
    <name type="scientific">Echinicola rosea</name>
    <dbReference type="NCBI Taxonomy" id="1807691"/>
    <lineage>
        <taxon>Bacteria</taxon>
        <taxon>Pseudomonadati</taxon>
        <taxon>Bacteroidota</taxon>
        <taxon>Cytophagia</taxon>
        <taxon>Cytophagales</taxon>
        <taxon>Cyclobacteriaceae</taxon>
        <taxon>Echinicola</taxon>
    </lineage>
</organism>
<evidence type="ECO:0000256" key="1">
    <source>
        <dbReference type="ARBA" id="ARBA00023015"/>
    </source>
</evidence>
<feature type="domain" description="HTH hxlR-type" evidence="4">
    <location>
        <begin position="1"/>
        <end position="103"/>
    </location>
</feature>
<evidence type="ECO:0000256" key="3">
    <source>
        <dbReference type="ARBA" id="ARBA00023163"/>
    </source>
</evidence>
<evidence type="ECO:0000256" key="2">
    <source>
        <dbReference type="ARBA" id="ARBA00023125"/>
    </source>
</evidence>
<evidence type="ECO:0000313" key="5">
    <source>
        <dbReference type="EMBL" id="GGF25006.1"/>
    </source>
</evidence>
<keyword evidence="3" id="KW-0804">Transcription</keyword>
<keyword evidence="6" id="KW-1185">Reference proteome</keyword>
<dbReference type="SUPFAM" id="SSF46785">
    <property type="entry name" value="Winged helix' DNA-binding domain"/>
    <property type="match status" value="1"/>
</dbReference>
<reference evidence="6" key="1">
    <citation type="journal article" date="2019" name="Int. J. Syst. Evol. Microbiol.">
        <title>The Global Catalogue of Microorganisms (GCM) 10K type strain sequencing project: providing services to taxonomists for standard genome sequencing and annotation.</title>
        <authorList>
            <consortium name="The Broad Institute Genomics Platform"/>
            <consortium name="The Broad Institute Genome Sequencing Center for Infectious Disease"/>
            <person name="Wu L."/>
            <person name="Ma J."/>
        </authorList>
    </citation>
    <scope>NUCLEOTIDE SEQUENCE [LARGE SCALE GENOMIC DNA]</scope>
    <source>
        <strain evidence="6">CGMCC 1.15407</strain>
    </source>
</reference>
<evidence type="ECO:0000313" key="6">
    <source>
        <dbReference type="Proteomes" id="UP000647339"/>
    </source>
</evidence>
<gene>
    <name evidence="5" type="ORF">GCM10011339_11390</name>
</gene>
<comment type="caution">
    <text evidence="5">The sequence shown here is derived from an EMBL/GenBank/DDBJ whole genome shotgun (WGS) entry which is preliminary data.</text>
</comment>
<sequence>MAASWIISVISSGTEGELNPPIILTIHDGNKRYNEISNSIPAITNRVLSKELKLLEENLLIKRTVIDDFPMRIEYTITDYCFGIEEVVKPMEKWGKSHQRKIRELD</sequence>
<dbReference type="InterPro" id="IPR036390">
    <property type="entry name" value="WH_DNA-bd_sf"/>
</dbReference>
<dbReference type="PROSITE" id="PS51118">
    <property type="entry name" value="HTH_HXLR"/>
    <property type="match status" value="1"/>
</dbReference>
<name>A0ABQ1URT3_9BACT</name>
<dbReference type="RefSeq" id="WP_137404489.1">
    <property type="nucleotide sequence ID" value="NZ_BMIU01000004.1"/>
</dbReference>
<dbReference type="InterPro" id="IPR036388">
    <property type="entry name" value="WH-like_DNA-bd_sf"/>
</dbReference>
<dbReference type="Pfam" id="PF01638">
    <property type="entry name" value="HxlR"/>
    <property type="match status" value="1"/>
</dbReference>
<accession>A0ABQ1URT3</accession>
<keyword evidence="2" id="KW-0238">DNA-binding</keyword>
<keyword evidence="1" id="KW-0805">Transcription regulation</keyword>
<dbReference type="EMBL" id="BMIU01000004">
    <property type="protein sequence ID" value="GGF25006.1"/>
    <property type="molecule type" value="Genomic_DNA"/>
</dbReference>
<evidence type="ECO:0000259" key="4">
    <source>
        <dbReference type="PROSITE" id="PS51118"/>
    </source>
</evidence>
<proteinExistence type="predicted"/>
<dbReference type="PANTHER" id="PTHR33204">
    <property type="entry name" value="TRANSCRIPTIONAL REGULATOR, MARR FAMILY"/>
    <property type="match status" value="1"/>
</dbReference>